<gene>
    <name evidence="2" type="ORF">J2S17_002487</name>
</gene>
<dbReference type="InterPro" id="IPR002125">
    <property type="entry name" value="CMP_dCMP_dom"/>
</dbReference>
<dbReference type="PROSITE" id="PS51747">
    <property type="entry name" value="CYT_DCMP_DEAMINASES_2"/>
    <property type="match status" value="1"/>
</dbReference>
<accession>A0ABU0AH79</accession>
<dbReference type="Gene3D" id="3.40.140.10">
    <property type="entry name" value="Cytidine Deaminase, domain 2"/>
    <property type="match status" value="1"/>
</dbReference>
<proteinExistence type="predicted"/>
<evidence type="ECO:0000259" key="1">
    <source>
        <dbReference type="PROSITE" id="PS51747"/>
    </source>
</evidence>
<evidence type="ECO:0000313" key="3">
    <source>
        <dbReference type="Proteomes" id="UP001238088"/>
    </source>
</evidence>
<name>A0ABU0AH79_9BACI</name>
<comment type="caution">
    <text evidence="2">The sequence shown here is derived from an EMBL/GenBank/DDBJ whole genome shotgun (WGS) entry which is preliminary data.</text>
</comment>
<sequence>MYTSCEPCPMCLGAIYWSRIHSVYYAANRKDAASLHFDDDFIYDEINLLPGERSLPFIQLPVISALDPIHSWSSLANKTIY</sequence>
<protein>
    <submittedName>
        <fullName evidence="2">tRNA(Arg) A34 adenosine deaminase TadA</fullName>
    </submittedName>
</protein>
<dbReference type="Pfam" id="PF00383">
    <property type="entry name" value="dCMP_cyt_deam_1"/>
    <property type="match status" value="1"/>
</dbReference>
<reference evidence="2 3" key="1">
    <citation type="submission" date="2023-07" db="EMBL/GenBank/DDBJ databases">
        <title>Genomic Encyclopedia of Type Strains, Phase IV (KMG-IV): sequencing the most valuable type-strain genomes for metagenomic binning, comparative biology and taxonomic classification.</title>
        <authorList>
            <person name="Goeker M."/>
        </authorList>
    </citation>
    <scope>NUCLEOTIDE SEQUENCE [LARGE SCALE GENOMIC DNA]</scope>
    <source>
        <strain evidence="2 3">DSM 23494</strain>
    </source>
</reference>
<dbReference type="InterPro" id="IPR016193">
    <property type="entry name" value="Cytidine_deaminase-like"/>
</dbReference>
<dbReference type="EMBL" id="JAUSUB010000009">
    <property type="protein sequence ID" value="MDQ0270612.1"/>
    <property type="molecule type" value="Genomic_DNA"/>
</dbReference>
<keyword evidence="3" id="KW-1185">Reference proteome</keyword>
<organism evidence="2 3">
    <name type="scientific">Cytobacillus purgationiresistens</name>
    <dbReference type="NCBI Taxonomy" id="863449"/>
    <lineage>
        <taxon>Bacteria</taxon>
        <taxon>Bacillati</taxon>
        <taxon>Bacillota</taxon>
        <taxon>Bacilli</taxon>
        <taxon>Bacillales</taxon>
        <taxon>Bacillaceae</taxon>
        <taxon>Cytobacillus</taxon>
    </lineage>
</organism>
<dbReference type="Proteomes" id="UP001238088">
    <property type="component" value="Unassembled WGS sequence"/>
</dbReference>
<evidence type="ECO:0000313" key="2">
    <source>
        <dbReference type="EMBL" id="MDQ0270612.1"/>
    </source>
</evidence>
<feature type="domain" description="CMP/dCMP-type deaminase" evidence="1">
    <location>
        <begin position="1"/>
        <end position="37"/>
    </location>
</feature>
<dbReference type="SUPFAM" id="SSF53927">
    <property type="entry name" value="Cytidine deaminase-like"/>
    <property type="match status" value="1"/>
</dbReference>